<dbReference type="PANTHER" id="PTHR43839:SF1">
    <property type="entry name" value="OPPC IN A BINDING PROTEIN-DEPENDENT TRANSPORT SYSTEM"/>
    <property type="match status" value="1"/>
</dbReference>
<dbReference type="Pfam" id="PF12911">
    <property type="entry name" value="OppC_N"/>
    <property type="match status" value="1"/>
</dbReference>
<evidence type="ECO:0000313" key="8">
    <source>
        <dbReference type="Proteomes" id="UP000593915"/>
    </source>
</evidence>
<reference evidence="7 8" key="1">
    <citation type="submission" date="2020-09" db="EMBL/GenBank/DDBJ databases">
        <title>Characterization of Treponema spp. from bovine digital dermatitis in Korea.</title>
        <authorList>
            <person name="Espiritu H.M."/>
            <person name="Cho Y.I."/>
            <person name="Mamuad L."/>
        </authorList>
    </citation>
    <scope>NUCLEOTIDE SEQUENCE [LARGE SCALE GENOMIC DNA]</scope>
    <source>
        <strain evidence="7 8">KS1</strain>
    </source>
</reference>
<feature type="transmembrane region" description="Helical" evidence="5">
    <location>
        <begin position="321"/>
        <end position="341"/>
    </location>
</feature>
<feature type="transmembrane region" description="Helical" evidence="5">
    <location>
        <begin position="295"/>
        <end position="315"/>
    </location>
</feature>
<organism evidence="7 8">
    <name type="scientific">Treponema pedis</name>
    <dbReference type="NCBI Taxonomy" id="409322"/>
    <lineage>
        <taxon>Bacteria</taxon>
        <taxon>Pseudomonadati</taxon>
        <taxon>Spirochaetota</taxon>
        <taxon>Spirochaetia</taxon>
        <taxon>Spirochaetales</taxon>
        <taxon>Treponemataceae</taxon>
        <taxon>Treponema</taxon>
    </lineage>
</organism>
<dbReference type="SUPFAM" id="SSF161098">
    <property type="entry name" value="MetI-like"/>
    <property type="match status" value="1"/>
</dbReference>
<feature type="transmembrane region" description="Helical" evidence="5">
    <location>
        <begin position="261"/>
        <end position="283"/>
    </location>
</feature>
<evidence type="ECO:0000256" key="3">
    <source>
        <dbReference type="ARBA" id="ARBA00022989"/>
    </source>
</evidence>
<dbReference type="InterPro" id="IPR035906">
    <property type="entry name" value="MetI-like_sf"/>
</dbReference>
<dbReference type="Proteomes" id="UP000593915">
    <property type="component" value="Chromosome"/>
</dbReference>
<evidence type="ECO:0000313" key="7">
    <source>
        <dbReference type="EMBL" id="QOW60258.1"/>
    </source>
</evidence>
<dbReference type="Pfam" id="PF00528">
    <property type="entry name" value="BPD_transp_1"/>
    <property type="match status" value="1"/>
</dbReference>
<protein>
    <submittedName>
        <fullName evidence="7">ABC transporter permease</fullName>
    </submittedName>
</protein>
<keyword evidence="3 5" id="KW-1133">Transmembrane helix</keyword>
<feature type="domain" description="ABC transmembrane type-1" evidence="6">
    <location>
        <begin position="259"/>
        <end position="450"/>
    </location>
</feature>
<dbReference type="AlphaFoldDB" id="A0A7S6WN88"/>
<gene>
    <name evidence="7" type="ORF">IFE08_10545</name>
</gene>
<dbReference type="Gene3D" id="1.10.3720.10">
    <property type="entry name" value="MetI-like"/>
    <property type="match status" value="1"/>
</dbReference>
<evidence type="ECO:0000259" key="6">
    <source>
        <dbReference type="PROSITE" id="PS50928"/>
    </source>
</evidence>
<dbReference type="PANTHER" id="PTHR43839">
    <property type="entry name" value="OPPC IN A BINDING PROTEIN-DEPENDENT TRANSPORT SYSTEM"/>
    <property type="match status" value="1"/>
</dbReference>
<evidence type="ECO:0000256" key="4">
    <source>
        <dbReference type="ARBA" id="ARBA00023136"/>
    </source>
</evidence>
<keyword evidence="4 5" id="KW-0472">Membrane</keyword>
<proteinExistence type="inferred from homology"/>
<feature type="transmembrane region" description="Helical" evidence="5">
    <location>
        <begin position="372"/>
        <end position="394"/>
    </location>
</feature>
<keyword evidence="2 5" id="KW-0812">Transmembrane</keyword>
<evidence type="ECO:0000256" key="5">
    <source>
        <dbReference type="RuleBase" id="RU363032"/>
    </source>
</evidence>
<name>A0A7S6WN88_9SPIR</name>
<dbReference type="PROSITE" id="PS50928">
    <property type="entry name" value="ABC_TM1"/>
    <property type="match status" value="1"/>
</dbReference>
<evidence type="ECO:0000256" key="2">
    <source>
        <dbReference type="ARBA" id="ARBA00022692"/>
    </source>
</evidence>
<comment type="similarity">
    <text evidence="5">Belongs to the binding-protein-dependent transport system permease family.</text>
</comment>
<dbReference type="InterPro" id="IPR025966">
    <property type="entry name" value="OppC_N"/>
</dbReference>
<dbReference type="EMBL" id="CP061839">
    <property type="protein sequence ID" value="QOW60258.1"/>
    <property type="molecule type" value="Genomic_DNA"/>
</dbReference>
<accession>A0A7S6WN88</accession>
<sequence>MRDFAERFKDFWKDFKKEKIGLAGLIFLVLLIVIIIFEPLFLTFKDVDGNWHNISYWEDNPSSAPPVWSEIFSTSKSARTEHLSEPVITEEDSEHFGKVKVYSFKYDYKYDKNPNNIIFRAELTGNVVMNMSAVRPDGNIIELGSFQKNGMNNYNCRFTVLTDSRSTMQQFAQSYGASPTSGNATAVNLLFSQSSKTMYRDKKPLKGEYFFKFSIPLDTVNDSLNKIENLRIIVPGGVSGILGTDLNKRDVFSGLIAGLKWALFIGLVASIITVVVGVFYGIISAYFGGKVDTSMMFLFEIVVSVPVLPVLIVVSSIFKPSIWIIIFAMILFNWVGTVKTVRSMALQIKEETYIEAAKALGAGKWRIIFKHIAPILLPYSFAIMAQSVPGAILFESSLSLLGLGDPTIITWGQILHDAQSLGATLNGLWWWIIPPGLCISFLGMIFAFLGFAMDKILHPKLKTR</sequence>
<evidence type="ECO:0000256" key="1">
    <source>
        <dbReference type="ARBA" id="ARBA00004651"/>
    </source>
</evidence>
<feature type="transmembrane region" description="Helical" evidence="5">
    <location>
        <begin position="20"/>
        <end position="42"/>
    </location>
</feature>
<dbReference type="GO" id="GO:0055085">
    <property type="term" value="P:transmembrane transport"/>
    <property type="evidence" value="ECO:0007669"/>
    <property type="project" value="InterPro"/>
</dbReference>
<dbReference type="RefSeq" id="WP_194075846.1">
    <property type="nucleotide sequence ID" value="NZ_CP061839.1"/>
</dbReference>
<comment type="subcellular location">
    <subcellularLocation>
        <location evidence="1 5">Cell membrane</location>
        <topology evidence="1 5">Multi-pass membrane protein</topology>
    </subcellularLocation>
</comment>
<dbReference type="GO" id="GO:0005886">
    <property type="term" value="C:plasma membrane"/>
    <property type="evidence" value="ECO:0007669"/>
    <property type="project" value="UniProtKB-SubCell"/>
</dbReference>
<keyword evidence="5" id="KW-0813">Transport</keyword>
<feature type="transmembrane region" description="Helical" evidence="5">
    <location>
        <begin position="428"/>
        <end position="452"/>
    </location>
</feature>
<dbReference type="InterPro" id="IPR000515">
    <property type="entry name" value="MetI-like"/>
</dbReference>
<dbReference type="CDD" id="cd06261">
    <property type="entry name" value="TM_PBP2"/>
    <property type="match status" value="1"/>
</dbReference>